<feature type="domain" description="Protein kinase" evidence="12">
    <location>
        <begin position="319"/>
        <end position="589"/>
    </location>
</feature>
<dbReference type="CTD" id="5610"/>
<dbReference type="Proteomes" id="UP000694423">
    <property type="component" value="Unplaced"/>
</dbReference>
<proteinExistence type="inferred from homology"/>
<dbReference type="InterPro" id="IPR000719">
    <property type="entry name" value="Prot_kinase_dom"/>
</dbReference>
<dbReference type="PANTHER" id="PTHR11042:SF163">
    <property type="entry name" value="INTERFERON-INDUCED, DOUBLE-STRANDED RNA-ACTIVATED PROTEIN KINASE"/>
    <property type="match status" value="1"/>
</dbReference>
<dbReference type="InterPro" id="IPR011009">
    <property type="entry name" value="Kinase-like_dom_sf"/>
</dbReference>
<gene>
    <name evidence="14" type="primary">EIF2AK2</name>
</gene>
<reference evidence="14" key="1">
    <citation type="submission" date="2025-05" db="UniProtKB">
        <authorList>
            <consortium name="Ensembl"/>
        </authorList>
    </citation>
    <scope>IDENTIFICATION</scope>
</reference>
<dbReference type="PROSITE" id="PS00107">
    <property type="entry name" value="PROTEIN_KINASE_ATP"/>
    <property type="match status" value="1"/>
</dbReference>
<dbReference type="SMART" id="SM00358">
    <property type="entry name" value="DSRM"/>
    <property type="match status" value="2"/>
</dbReference>
<evidence type="ECO:0000256" key="10">
    <source>
        <dbReference type="PROSITE-ProRule" id="PRU10141"/>
    </source>
</evidence>
<evidence type="ECO:0000256" key="11">
    <source>
        <dbReference type="SAM" id="MobiDB-lite"/>
    </source>
</evidence>
<feature type="compositionally biased region" description="Acidic residues" evidence="11">
    <location>
        <begin position="285"/>
        <end position="302"/>
    </location>
</feature>
<dbReference type="GO" id="GO:0005634">
    <property type="term" value="C:nucleus"/>
    <property type="evidence" value="ECO:0007669"/>
    <property type="project" value="TreeGrafter"/>
</dbReference>
<evidence type="ECO:0000256" key="7">
    <source>
        <dbReference type="ARBA" id="ARBA00022840"/>
    </source>
</evidence>
<sequence length="589" mass="66876">MRPVSQNPVFLSVGSGSHEIWDCAKMERDYMGKINNYCQKNKLEFAWYDIQMTGPSHDPEFTVMLKINDEEYGTGTGRTKKEAKAAAARKSWQMIEEKQSRSSNVQNQELMTSPVTLLRMPTAEVLPAVDYVSRLNTFSQKKMQVVDYNIRTVTGEDRALRFLCTCTVSGHVYGNGTGISQAAAKQAAAKQAYEKLDEQGDLTEGRETSNISSTTSKSTNSYGMSNLSDSNGISFEDSCENLVENMKNMVTSEKPLPSQRNAQRSALKSKRKLAAKFDKARNEEESMSDSDESSSDLDTSDSEDGKNAYTVDKRFLKDFKNIVPIGEGGFGNVFKATAKIVEKTYAVKRVQLTKNVKREVKELAGLDHENIVRYYSSWKGKDYVTYPDSRQRSSSKHRCLFIQMELCEQGPLENWIENNREKRNYQEMAQDKFLQIVKGVEYIHSKGLIHRDLKPQNIFISNEDKIKIGDFGLVTSEAYNPLTENRGTKSYMAPEQFGDRYGKEVDIYALGLIWFEILSALASCHEKNKVWKDVKEGTFPESFTEKFATEAPMIKKMLSRDQQRRPSASQILLFLKSVEKDNSLKAHTY</sequence>
<feature type="domain" description="DRBM" evidence="13">
    <location>
        <begin position="29"/>
        <end position="97"/>
    </location>
</feature>
<name>A0A8C4JIA9_DRONO</name>
<organism evidence="14 15">
    <name type="scientific">Dromaius novaehollandiae</name>
    <name type="common">Emu</name>
    <dbReference type="NCBI Taxonomy" id="8790"/>
    <lineage>
        <taxon>Eukaryota</taxon>
        <taxon>Metazoa</taxon>
        <taxon>Chordata</taxon>
        <taxon>Craniata</taxon>
        <taxon>Vertebrata</taxon>
        <taxon>Euteleostomi</taxon>
        <taxon>Archelosauria</taxon>
        <taxon>Archosauria</taxon>
        <taxon>Dinosauria</taxon>
        <taxon>Saurischia</taxon>
        <taxon>Theropoda</taxon>
        <taxon>Coelurosauria</taxon>
        <taxon>Aves</taxon>
        <taxon>Palaeognathae</taxon>
        <taxon>Casuariiformes</taxon>
        <taxon>Dromaiidae</taxon>
        <taxon>Dromaius</taxon>
    </lineage>
</organism>
<dbReference type="PROSITE" id="PS50137">
    <property type="entry name" value="DS_RBD"/>
    <property type="match status" value="2"/>
</dbReference>
<evidence type="ECO:0000256" key="8">
    <source>
        <dbReference type="ARBA" id="ARBA00037982"/>
    </source>
</evidence>
<feature type="region of interest" description="Disordered" evidence="11">
    <location>
        <begin position="197"/>
        <end position="226"/>
    </location>
</feature>
<dbReference type="GeneID" id="112984624"/>
<keyword evidence="6" id="KW-0418">Kinase</keyword>
<evidence type="ECO:0000256" key="5">
    <source>
        <dbReference type="ARBA" id="ARBA00022741"/>
    </source>
</evidence>
<dbReference type="FunFam" id="1.10.510.10:FF:000251">
    <property type="entry name" value="eukaryotic translation initiation factor 2-alpha kinase 3"/>
    <property type="match status" value="1"/>
</dbReference>
<dbReference type="Pfam" id="PF00069">
    <property type="entry name" value="Pkinase"/>
    <property type="match status" value="1"/>
</dbReference>
<dbReference type="SUPFAM" id="SSF54768">
    <property type="entry name" value="dsRNA-binding domain-like"/>
    <property type="match status" value="2"/>
</dbReference>
<evidence type="ECO:0000259" key="13">
    <source>
        <dbReference type="PROSITE" id="PS50137"/>
    </source>
</evidence>
<evidence type="ECO:0000259" key="12">
    <source>
        <dbReference type="PROSITE" id="PS50011"/>
    </source>
</evidence>
<evidence type="ECO:0000256" key="9">
    <source>
        <dbReference type="PROSITE-ProRule" id="PRU00266"/>
    </source>
</evidence>
<dbReference type="Gene3D" id="1.10.510.10">
    <property type="entry name" value="Transferase(Phosphotransferase) domain 1"/>
    <property type="match status" value="1"/>
</dbReference>
<dbReference type="RefSeq" id="XP_025958409.1">
    <property type="nucleotide sequence ID" value="XM_026102624.2"/>
</dbReference>
<protein>
    <recommendedName>
        <fullName evidence="1">non-specific serine/threonine protein kinase</fullName>
        <ecNumber evidence="1">2.7.11.1</ecNumber>
    </recommendedName>
</protein>
<dbReference type="Ensembl" id="ENSDNVT00000010727.1">
    <property type="protein sequence ID" value="ENSDNVP00000008903.1"/>
    <property type="gene ID" value="ENSDNVG00000006331.1"/>
</dbReference>
<feature type="region of interest" description="Disordered" evidence="11">
    <location>
        <begin position="250"/>
        <end position="305"/>
    </location>
</feature>
<dbReference type="AlphaFoldDB" id="A0A8C4JIA9"/>
<dbReference type="Gene3D" id="3.30.160.20">
    <property type="match status" value="2"/>
</dbReference>
<keyword evidence="9" id="KW-0694">RNA-binding</keyword>
<evidence type="ECO:0000313" key="15">
    <source>
        <dbReference type="Proteomes" id="UP000694423"/>
    </source>
</evidence>
<feature type="compositionally biased region" description="Basic and acidic residues" evidence="11">
    <location>
        <begin position="275"/>
        <end position="284"/>
    </location>
</feature>
<evidence type="ECO:0000256" key="6">
    <source>
        <dbReference type="ARBA" id="ARBA00022777"/>
    </source>
</evidence>
<evidence type="ECO:0000256" key="4">
    <source>
        <dbReference type="ARBA" id="ARBA00022679"/>
    </source>
</evidence>
<dbReference type="GO" id="GO:0005737">
    <property type="term" value="C:cytoplasm"/>
    <property type="evidence" value="ECO:0007669"/>
    <property type="project" value="TreeGrafter"/>
</dbReference>
<evidence type="ECO:0000256" key="2">
    <source>
        <dbReference type="ARBA" id="ARBA00022527"/>
    </source>
</evidence>
<keyword evidence="3" id="KW-0597">Phosphoprotein</keyword>
<dbReference type="PANTHER" id="PTHR11042">
    <property type="entry name" value="EUKARYOTIC TRANSLATION INITIATION FACTOR 2-ALPHA KINASE EIF2-ALPHA KINASE -RELATED"/>
    <property type="match status" value="1"/>
</dbReference>
<keyword evidence="4" id="KW-0808">Transferase</keyword>
<dbReference type="Gene3D" id="3.30.200.20">
    <property type="entry name" value="Phosphorylase Kinase, domain 1"/>
    <property type="match status" value="1"/>
</dbReference>
<keyword evidence="15" id="KW-1185">Reference proteome</keyword>
<accession>A0A8C4JIA9</accession>
<keyword evidence="2" id="KW-0723">Serine/threonine-protein kinase</keyword>
<evidence type="ECO:0000313" key="14">
    <source>
        <dbReference type="Ensembl" id="ENSDNVP00000008895.1"/>
    </source>
</evidence>
<dbReference type="PROSITE" id="PS50011">
    <property type="entry name" value="PROTEIN_KINASE_DOM"/>
    <property type="match status" value="1"/>
</dbReference>
<dbReference type="InterPro" id="IPR008271">
    <property type="entry name" value="Ser/Thr_kinase_AS"/>
</dbReference>
<keyword evidence="7 10" id="KW-0067">ATP-binding</keyword>
<dbReference type="InterPro" id="IPR014720">
    <property type="entry name" value="dsRBD_dom"/>
</dbReference>
<dbReference type="Pfam" id="PF00035">
    <property type="entry name" value="dsrm"/>
    <property type="match status" value="2"/>
</dbReference>
<dbReference type="PROSITE" id="PS00108">
    <property type="entry name" value="PROTEIN_KINASE_ST"/>
    <property type="match status" value="1"/>
</dbReference>
<dbReference type="SUPFAM" id="SSF56112">
    <property type="entry name" value="Protein kinase-like (PK-like)"/>
    <property type="match status" value="1"/>
</dbReference>
<dbReference type="GO" id="GO:0004694">
    <property type="term" value="F:eukaryotic translation initiation factor 2alpha kinase activity"/>
    <property type="evidence" value="ECO:0007669"/>
    <property type="project" value="TreeGrafter"/>
</dbReference>
<feature type="compositionally biased region" description="Low complexity" evidence="11">
    <location>
        <begin position="208"/>
        <end position="221"/>
    </location>
</feature>
<dbReference type="InterPro" id="IPR017441">
    <property type="entry name" value="Protein_kinase_ATP_BS"/>
</dbReference>
<comment type="similarity">
    <text evidence="8">Belongs to the protein kinase superfamily. Ser/Thr protein kinase family. GCN2 subfamily.</text>
</comment>
<evidence type="ECO:0000256" key="1">
    <source>
        <dbReference type="ARBA" id="ARBA00012513"/>
    </source>
</evidence>
<dbReference type="Ensembl" id="ENSDNVT00000010719.1">
    <property type="protein sequence ID" value="ENSDNVP00000008895.1"/>
    <property type="gene ID" value="ENSDNVG00000006331.1"/>
</dbReference>
<dbReference type="EC" id="2.7.11.1" evidence="1"/>
<dbReference type="GO" id="GO:0003723">
    <property type="term" value="F:RNA binding"/>
    <property type="evidence" value="ECO:0007669"/>
    <property type="project" value="UniProtKB-UniRule"/>
</dbReference>
<keyword evidence="5 10" id="KW-0547">Nucleotide-binding</keyword>
<dbReference type="InterPro" id="IPR050339">
    <property type="entry name" value="CC_SR_Kinase"/>
</dbReference>
<dbReference type="GO" id="GO:0005524">
    <property type="term" value="F:ATP binding"/>
    <property type="evidence" value="ECO:0007669"/>
    <property type="project" value="UniProtKB-UniRule"/>
</dbReference>
<feature type="binding site" evidence="10">
    <location>
        <position position="348"/>
    </location>
    <ligand>
        <name>ATP</name>
        <dbReference type="ChEBI" id="CHEBI:30616"/>
    </ligand>
</feature>
<evidence type="ECO:0000256" key="3">
    <source>
        <dbReference type="ARBA" id="ARBA00022553"/>
    </source>
</evidence>
<dbReference type="SMART" id="SM00220">
    <property type="entry name" value="S_TKc"/>
    <property type="match status" value="1"/>
</dbReference>
<feature type="compositionally biased region" description="Basic and acidic residues" evidence="11">
    <location>
        <begin position="197"/>
        <end position="207"/>
    </location>
</feature>
<feature type="domain" description="DRBM" evidence="13">
    <location>
        <begin position="130"/>
        <end position="198"/>
    </location>
</feature>